<comment type="caution">
    <text evidence="1">The sequence shown here is derived from an EMBL/GenBank/DDBJ whole genome shotgun (WGS) entry which is preliminary data.</text>
</comment>
<name>A0A645EN36_9ZZZZ</name>
<evidence type="ECO:0000313" key="1">
    <source>
        <dbReference type="EMBL" id="MPN02539.1"/>
    </source>
</evidence>
<organism evidence="1">
    <name type="scientific">bioreactor metagenome</name>
    <dbReference type="NCBI Taxonomy" id="1076179"/>
    <lineage>
        <taxon>unclassified sequences</taxon>
        <taxon>metagenomes</taxon>
        <taxon>ecological metagenomes</taxon>
    </lineage>
</organism>
<sequence>MLACQTYEVSLPAMDEFRSLRAHRYYIGRRDGCHLRTGLCCPGPYYSQCRFFAQCHHRYAFFYYAGLLGSDLLYRIPQILRVLKAYVGYHRDLRHYHIGGVVSSAHPYFDDRVLRPFVSEMHERYRRRHFEEGAHHAPGGHLLHLRPQLRNVVCQLLIRYLHPVHAYALVEPLQVRRGVEPGPYARLAEHGCCYGGYRALPVGTGHMYASKSVLRVPQSRQQHADVPEAQLHPVLLKPVQPIQGFGIRLQTTSPRSSLGPSSL</sequence>
<protein>
    <submittedName>
        <fullName evidence="1">Uncharacterized protein</fullName>
    </submittedName>
</protein>
<reference evidence="1" key="1">
    <citation type="submission" date="2019-08" db="EMBL/GenBank/DDBJ databases">
        <authorList>
            <person name="Kucharzyk K."/>
            <person name="Murdoch R.W."/>
            <person name="Higgins S."/>
            <person name="Loffler F."/>
        </authorList>
    </citation>
    <scope>NUCLEOTIDE SEQUENCE</scope>
</reference>
<accession>A0A645EN36</accession>
<proteinExistence type="predicted"/>
<dbReference type="AlphaFoldDB" id="A0A645EN36"/>
<gene>
    <name evidence="1" type="ORF">SDC9_149755</name>
</gene>
<dbReference type="EMBL" id="VSSQ01048493">
    <property type="protein sequence ID" value="MPN02539.1"/>
    <property type="molecule type" value="Genomic_DNA"/>
</dbReference>